<dbReference type="Pfam" id="PF13181">
    <property type="entry name" value="TPR_8"/>
    <property type="match status" value="1"/>
</dbReference>
<dbReference type="SUPFAM" id="SSF52540">
    <property type="entry name" value="P-loop containing nucleoside triphosphate hydrolases"/>
    <property type="match status" value="1"/>
</dbReference>
<comment type="caution">
    <text evidence="3">The sequence shown here is derived from an EMBL/GenBank/DDBJ whole genome shotgun (WGS) entry which is preliminary data.</text>
</comment>
<dbReference type="EMBL" id="BSOO01000032">
    <property type="protein sequence ID" value="GLR48620.1"/>
    <property type="molecule type" value="Genomic_DNA"/>
</dbReference>
<organism evidence="3 4">
    <name type="scientific">Sphingomonas astaxanthinifaciens DSM 22298</name>
    <dbReference type="NCBI Taxonomy" id="1123267"/>
    <lineage>
        <taxon>Bacteria</taxon>
        <taxon>Pseudomonadati</taxon>
        <taxon>Pseudomonadota</taxon>
        <taxon>Alphaproteobacteria</taxon>
        <taxon>Sphingomonadales</taxon>
        <taxon>Sphingomonadaceae</taxon>
        <taxon>Sphingomonas</taxon>
    </lineage>
</organism>
<evidence type="ECO:0000313" key="3">
    <source>
        <dbReference type="EMBL" id="GLR48620.1"/>
    </source>
</evidence>
<evidence type="ECO:0000256" key="2">
    <source>
        <dbReference type="PROSITE-ProRule" id="PRU00339"/>
    </source>
</evidence>
<evidence type="ECO:0000256" key="1">
    <source>
        <dbReference type="ARBA" id="ARBA00022679"/>
    </source>
</evidence>
<dbReference type="InterPro" id="IPR019734">
    <property type="entry name" value="TPR_rpt"/>
</dbReference>
<dbReference type="Pfam" id="PF13469">
    <property type="entry name" value="Sulfotransfer_3"/>
    <property type="match status" value="1"/>
</dbReference>
<name>A0ABQ5ZAK0_9SPHN</name>
<reference evidence="4" key="1">
    <citation type="journal article" date="2019" name="Int. J. Syst. Evol. Microbiol.">
        <title>The Global Catalogue of Microorganisms (GCM) 10K type strain sequencing project: providing services to taxonomists for standard genome sequencing and annotation.</title>
        <authorList>
            <consortium name="The Broad Institute Genomics Platform"/>
            <consortium name="The Broad Institute Genome Sequencing Center for Infectious Disease"/>
            <person name="Wu L."/>
            <person name="Ma J."/>
        </authorList>
    </citation>
    <scope>NUCLEOTIDE SEQUENCE [LARGE SCALE GENOMIC DNA]</scope>
    <source>
        <strain evidence="4">NBRC 102146</strain>
    </source>
</reference>
<dbReference type="Gene3D" id="1.25.40.10">
    <property type="entry name" value="Tetratricopeptide repeat domain"/>
    <property type="match status" value="1"/>
</dbReference>
<keyword evidence="1" id="KW-0808">Transferase</keyword>
<sequence>MAMNRNRLDIAERLLKARLRTNSDDPRALRMLAEVAGRIGRLHDSEALLRHALAVAPGFQAARANLALVLGRLGRPQEALPLLDELLDHEPETPNHLNLKAATLGRLGDFETAIDTYRKVLEEIPGQPKVWLSLGHMLKTVGRLDEGIAAYREAIALRPTLGEAWWSLANLKTVRFDDDDLAAMGAALEAADITPEDRFHLEFALGKAHHDLGQHDRAFGYYAAANARRREHQPYRAADTSTIVDASIETFTADFFAARTGAGCAAADPIFILGMPRSGSTLLEQILASHSQVEGTTELPDLPALARRKRGYPRSVADWSADELAALGQEYLERTAVQRRTAKPRFIDKLPNNWLFTPFIHLILPNATIVDARRHPLGCCLSNFRQHFARGQAFTYDLADMGHYYADYVRLMGHVDRVLPGRVIRVVYEEMVADPEANIRRLLDRAGLPFEPACLDFHKTERAVRTPSSEQVRRPIYRDAAEEWRAYDAHLQPLRDALGAVIDHYPDAPPPQQPGKTVERS</sequence>
<feature type="repeat" description="TPR" evidence="2">
    <location>
        <begin position="128"/>
        <end position="161"/>
    </location>
</feature>
<dbReference type="PANTHER" id="PTHR12788:SF10">
    <property type="entry name" value="PROTEIN-TYROSINE SULFOTRANSFERASE"/>
    <property type="match status" value="1"/>
</dbReference>
<accession>A0ABQ5ZAK0</accession>
<keyword evidence="4" id="KW-1185">Reference proteome</keyword>
<dbReference type="InterPro" id="IPR011990">
    <property type="entry name" value="TPR-like_helical_dom_sf"/>
</dbReference>
<gene>
    <name evidence="3" type="ORF">GCM10007925_23380</name>
</gene>
<dbReference type="PANTHER" id="PTHR12788">
    <property type="entry name" value="PROTEIN-TYROSINE SULFOTRANSFERASE 2"/>
    <property type="match status" value="1"/>
</dbReference>
<evidence type="ECO:0000313" key="4">
    <source>
        <dbReference type="Proteomes" id="UP001156703"/>
    </source>
</evidence>
<evidence type="ECO:0008006" key="5">
    <source>
        <dbReference type="Google" id="ProtNLM"/>
    </source>
</evidence>
<protein>
    <recommendedName>
        <fullName evidence="5">Tetratricopeptide repeat protein</fullName>
    </recommendedName>
</protein>
<dbReference type="Pfam" id="PF13432">
    <property type="entry name" value="TPR_16"/>
    <property type="match status" value="1"/>
</dbReference>
<dbReference type="Proteomes" id="UP001156703">
    <property type="component" value="Unassembled WGS sequence"/>
</dbReference>
<dbReference type="PROSITE" id="PS50005">
    <property type="entry name" value="TPR"/>
    <property type="match status" value="1"/>
</dbReference>
<dbReference type="InterPro" id="IPR026634">
    <property type="entry name" value="TPST-like"/>
</dbReference>
<dbReference type="SUPFAM" id="SSF48452">
    <property type="entry name" value="TPR-like"/>
    <property type="match status" value="1"/>
</dbReference>
<dbReference type="SMART" id="SM00028">
    <property type="entry name" value="TPR"/>
    <property type="match status" value="5"/>
</dbReference>
<keyword evidence="2" id="KW-0802">TPR repeat</keyword>
<dbReference type="InterPro" id="IPR027417">
    <property type="entry name" value="P-loop_NTPase"/>
</dbReference>
<proteinExistence type="predicted"/>
<dbReference type="Gene3D" id="3.40.50.300">
    <property type="entry name" value="P-loop containing nucleotide triphosphate hydrolases"/>
    <property type="match status" value="1"/>
</dbReference>